<evidence type="ECO:0000259" key="6">
    <source>
        <dbReference type="Pfam" id="PF00916"/>
    </source>
</evidence>
<keyword evidence="3 5" id="KW-1133">Transmembrane helix</keyword>
<keyword evidence="4 5" id="KW-0472">Membrane</keyword>
<dbReference type="PANTHER" id="PTHR11814">
    <property type="entry name" value="SULFATE TRANSPORTER"/>
    <property type="match status" value="1"/>
</dbReference>
<dbReference type="EMBL" id="UYRV01112556">
    <property type="protein sequence ID" value="VDN27604.1"/>
    <property type="molecule type" value="Genomic_DNA"/>
</dbReference>
<dbReference type="InterPro" id="IPR001902">
    <property type="entry name" value="SLC26A/SulP_fam"/>
</dbReference>
<evidence type="ECO:0000256" key="5">
    <source>
        <dbReference type="SAM" id="Phobius"/>
    </source>
</evidence>
<evidence type="ECO:0000256" key="2">
    <source>
        <dbReference type="ARBA" id="ARBA00022692"/>
    </source>
</evidence>
<evidence type="ECO:0000256" key="4">
    <source>
        <dbReference type="ARBA" id="ARBA00023136"/>
    </source>
</evidence>
<gene>
    <name evidence="7" type="ORF">CGOC_LOCUS10701</name>
</gene>
<evidence type="ECO:0000256" key="1">
    <source>
        <dbReference type="ARBA" id="ARBA00004141"/>
    </source>
</evidence>
<organism evidence="7 8">
    <name type="scientific">Cylicostephanus goldi</name>
    <name type="common">Nematode worm</name>
    <dbReference type="NCBI Taxonomy" id="71465"/>
    <lineage>
        <taxon>Eukaryota</taxon>
        <taxon>Metazoa</taxon>
        <taxon>Ecdysozoa</taxon>
        <taxon>Nematoda</taxon>
        <taxon>Chromadorea</taxon>
        <taxon>Rhabditida</taxon>
        <taxon>Rhabditina</taxon>
        <taxon>Rhabditomorpha</taxon>
        <taxon>Strongyloidea</taxon>
        <taxon>Strongylidae</taxon>
        <taxon>Cylicostephanus</taxon>
    </lineage>
</organism>
<evidence type="ECO:0000256" key="3">
    <source>
        <dbReference type="ARBA" id="ARBA00022989"/>
    </source>
</evidence>
<name>A0A3P7MDQ9_CYLGO</name>
<dbReference type="GO" id="GO:0016020">
    <property type="term" value="C:membrane"/>
    <property type="evidence" value="ECO:0007669"/>
    <property type="project" value="UniProtKB-SubCell"/>
</dbReference>
<dbReference type="GO" id="GO:0055085">
    <property type="term" value="P:transmembrane transport"/>
    <property type="evidence" value="ECO:0007669"/>
    <property type="project" value="InterPro"/>
</dbReference>
<dbReference type="OrthoDB" id="5850250at2759"/>
<accession>A0A3P7MDQ9</accession>
<feature type="transmembrane region" description="Helical" evidence="5">
    <location>
        <begin position="87"/>
        <end position="106"/>
    </location>
</feature>
<reference evidence="7 8" key="1">
    <citation type="submission" date="2018-11" db="EMBL/GenBank/DDBJ databases">
        <authorList>
            <consortium name="Pathogen Informatics"/>
        </authorList>
    </citation>
    <scope>NUCLEOTIDE SEQUENCE [LARGE SCALE GENOMIC DNA]</scope>
</reference>
<comment type="subcellular location">
    <subcellularLocation>
        <location evidence="1">Membrane</location>
        <topology evidence="1">Multi-pass membrane protein</topology>
    </subcellularLocation>
</comment>
<protein>
    <recommendedName>
        <fullName evidence="6">SLC26A/SulP transporter domain-containing protein</fullName>
    </recommendedName>
</protein>
<dbReference type="Proteomes" id="UP000271889">
    <property type="component" value="Unassembled WGS sequence"/>
</dbReference>
<evidence type="ECO:0000313" key="7">
    <source>
        <dbReference type="EMBL" id="VDN27604.1"/>
    </source>
</evidence>
<dbReference type="InterPro" id="IPR011547">
    <property type="entry name" value="SLC26A/SulP_dom"/>
</dbReference>
<keyword evidence="8" id="KW-1185">Reference proteome</keyword>
<feature type="transmembrane region" description="Helical" evidence="5">
    <location>
        <begin position="50"/>
        <end position="75"/>
    </location>
</feature>
<evidence type="ECO:0000313" key="8">
    <source>
        <dbReference type="Proteomes" id="UP000271889"/>
    </source>
</evidence>
<sequence length="121" mass="13102">MGRVPISKWLSQYKWREDLRSDLLGGTMLSIICLPQSTTTSRPIGLGLAYGYLVGVPPIYGLITAIFIPLVYVIFGSSRHNSPGIEGIGCFAIAALMVGGVVEKYAPGQEVNGKRNNITCW</sequence>
<feature type="domain" description="SLC26A/SulP transporter" evidence="6">
    <location>
        <begin position="19"/>
        <end position="113"/>
    </location>
</feature>
<dbReference type="AlphaFoldDB" id="A0A3P7MDQ9"/>
<keyword evidence="2 5" id="KW-0812">Transmembrane</keyword>
<dbReference type="Pfam" id="PF00916">
    <property type="entry name" value="Sulfate_transp"/>
    <property type="match status" value="1"/>
</dbReference>
<proteinExistence type="predicted"/>